<dbReference type="GeneID" id="27315393"/>
<evidence type="ECO:0000256" key="2">
    <source>
        <dbReference type="ARBA" id="ARBA00013164"/>
    </source>
</evidence>
<evidence type="ECO:0000256" key="5">
    <source>
        <dbReference type="ARBA" id="ARBA00022840"/>
    </source>
</evidence>
<dbReference type="AlphaFoldDB" id="A0A0D2APP4"/>
<dbReference type="SUPFAM" id="SSF50677">
    <property type="entry name" value="ValRS/IleRS/LeuRS editing domain"/>
    <property type="match status" value="1"/>
</dbReference>
<dbReference type="GO" id="GO:0002161">
    <property type="term" value="F:aminoacyl-tRNA deacylase activity"/>
    <property type="evidence" value="ECO:0007669"/>
    <property type="project" value="InterPro"/>
</dbReference>
<dbReference type="Pfam" id="PF09334">
    <property type="entry name" value="tRNA-synt_1g"/>
    <property type="match status" value="1"/>
</dbReference>
<accession>A0A0D2APP4</accession>
<comment type="catalytic activity">
    <reaction evidence="9">
        <text>tRNA(Leu) + L-leucine + ATP = L-leucyl-tRNA(Leu) + AMP + diphosphate</text>
        <dbReference type="Rhea" id="RHEA:11688"/>
        <dbReference type="Rhea" id="RHEA-COMP:9613"/>
        <dbReference type="Rhea" id="RHEA-COMP:9622"/>
        <dbReference type="ChEBI" id="CHEBI:30616"/>
        <dbReference type="ChEBI" id="CHEBI:33019"/>
        <dbReference type="ChEBI" id="CHEBI:57427"/>
        <dbReference type="ChEBI" id="CHEBI:78442"/>
        <dbReference type="ChEBI" id="CHEBI:78494"/>
        <dbReference type="ChEBI" id="CHEBI:456215"/>
        <dbReference type="EC" id="6.1.1.4"/>
    </reaction>
</comment>
<dbReference type="Gene3D" id="3.40.50.620">
    <property type="entry name" value="HUPs"/>
    <property type="match status" value="1"/>
</dbReference>
<keyword evidence="3 10" id="KW-0436">Ligase</keyword>
<evidence type="ECO:0000256" key="10">
    <source>
        <dbReference type="RuleBase" id="RU363035"/>
    </source>
</evidence>
<dbReference type="GO" id="GO:0005524">
    <property type="term" value="F:ATP binding"/>
    <property type="evidence" value="ECO:0007669"/>
    <property type="project" value="UniProtKB-KW"/>
</dbReference>
<dbReference type="HOGENOM" id="CLU_004174_1_1_1"/>
<dbReference type="EC" id="6.1.1.4" evidence="2"/>
<dbReference type="GO" id="GO:0004823">
    <property type="term" value="F:leucine-tRNA ligase activity"/>
    <property type="evidence" value="ECO:0007669"/>
    <property type="project" value="UniProtKB-EC"/>
</dbReference>
<comment type="similarity">
    <text evidence="1 10">Belongs to the class-I aminoacyl-tRNA synthetase family.</text>
</comment>
<evidence type="ECO:0000256" key="9">
    <source>
        <dbReference type="ARBA" id="ARBA00047469"/>
    </source>
</evidence>
<evidence type="ECO:0000256" key="8">
    <source>
        <dbReference type="ARBA" id="ARBA00030520"/>
    </source>
</evidence>
<keyword evidence="5 10" id="KW-0067">ATP-binding</keyword>
<keyword evidence="4 10" id="KW-0547">Nucleotide-binding</keyword>
<dbReference type="Pfam" id="PF08264">
    <property type="entry name" value="Anticodon_1"/>
    <property type="match status" value="1"/>
</dbReference>
<dbReference type="SUPFAM" id="SSF52374">
    <property type="entry name" value="Nucleotidylyl transferase"/>
    <property type="match status" value="1"/>
</dbReference>
<feature type="domain" description="Methionyl/Leucyl tRNA synthetase" evidence="14">
    <location>
        <begin position="69"/>
        <end position="139"/>
    </location>
</feature>
<dbReference type="STRING" id="253628.A0A0D2APP4"/>
<reference evidence="15 16" key="1">
    <citation type="submission" date="2015-01" db="EMBL/GenBank/DDBJ databases">
        <title>The Genome Sequence of Ochroconis gallopava CBS43764.</title>
        <authorList>
            <consortium name="The Broad Institute Genomics Platform"/>
            <person name="Cuomo C."/>
            <person name="de Hoog S."/>
            <person name="Gorbushina A."/>
            <person name="Stielow B."/>
            <person name="Teixiera M."/>
            <person name="Abouelleil A."/>
            <person name="Chapman S.B."/>
            <person name="Priest M."/>
            <person name="Young S.K."/>
            <person name="Wortman J."/>
            <person name="Nusbaum C."/>
            <person name="Birren B."/>
        </authorList>
    </citation>
    <scope>NUCLEOTIDE SEQUENCE [LARGE SCALE GENOMIC DNA]</scope>
    <source>
        <strain evidence="15 16">CBS 43764</strain>
    </source>
</reference>
<dbReference type="RefSeq" id="XP_016211003.1">
    <property type="nucleotide sequence ID" value="XM_016361183.1"/>
</dbReference>
<keyword evidence="16" id="KW-1185">Reference proteome</keyword>
<dbReference type="NCBIfam" id="TIGR00395">
    <property type="entry name" value="leuS_arch"/>
    <property type="match status" value="1"/>
</dbReference>
<dbReference type="FunFam" id="3.90.740.10:FF:000001">
    <property type="entry name" value="Leucine--tRNA ligase, cytoplasmic"/>
    <property type="match status" value="1"/>
</dbReference>
<dbReference type="InterPro" id="IPR009008">
    <property type="entry name" value="Val/Leu/Ile-tRNA-synth_edit"/>
</dbReference>
<evidence type="ECO:0000256" key="11">
    <source>
        <dbReference type="SAM" id="MobiDB-lite"/>
    </source>
</evidence>
<feature type="domain" description="Aminoacyl-tRNA synthetase class Ia" evidence="12">
    <location>
        <begin position="200"/>
        <end position="787"/>
    </location>
</feature>
<dbReference type="OrthoDB" id="10249672at2759"/>
<dbReference type="InterPro" id="IPR002300">
    <property type="entry name" value="aa-tRNA-synth_Ia"/>
</dbReference>
<evidence type="ECO:0000259" key="12">
    <source>
        <dbReference type="Pfam" id="PF00133"/>
    </source>
</evidence>
<feature type="region of interest" description="Disordered" evidence="11">
    <location>
        <begin position="137"/>
        <end position="159"/>
    </location>
</feature>
<evidence type="ECO:0000256" key="4">
    <source>
        <dbReference type="ARBA" id="ARBA00022741"/>
    </source>
</evidence>
<evidence type="ECO:0000259" key="13">
    <source>
        <dbReference type="Pfam" id="PF08264"/>
    </source>
</evidence>
<dbReference type="InterPro" id="IPR015413">
    <property type="entry name" value="Methionyl/Leucyl_tRNA_Synth"/>
</dbReference>
<dbReference type="Gene3D" id="3.90.740.10">
    <property type="entry name" value="Valyl/Leucyl/Isoleucyl-tRNA synthetase, editing domain"/>
    <property type="match status" value="1"/>
</dbReference>
<organism evidence="15 16">
    <name type="scientific">Verruconis gallopava</name>
    <dbReference type="NCBI Taxonomy" id="253628"/>
    <lineage>
        <taxon>Eukaryota</taxon>
        <taxon>Fungi</taxon>
        <taxon>Dikarya</taxon>
        <taxon>Ascomycota</taxon>
        <taxon>Pezizomycotina</taxon>
        <taxon>Dothideomycetes</taxon>
        <taxon>Pleosporomycetidae</taxon>
        <taxon>Venturiales</taxon>
        <taxon>Sympoventuriaceae</taxon>
        <taxon>Verruconis</taxon>
    </lineage>
</organism>
<dbReference type="VEuPathDB" id="FungiDB:PV09_07420"/>
<name>A0A0D2APP4_9PEZI</name>
<keyword evidence="6 10" id="KW-0648">Protein biosynthesis</keyword>
<dbReference type="PANTHER" id="PTHR45794">
    <property type="entry name" value="LEUCYL-TRNA SYNTHETASE"/>
    <property type="match status" value="1"/>
</dbReference>
<dbReference type="PROSITE" id="PS00178">
    <property type="entry name" value="AA_TRNA_LIGASE_I"/>
    <property type="match status" value="1"/>
</dbReference>
<evidence type="ECO:0000256" key="7">
    <source>
        <dbReference type="ARBA" id="ARBA00023146"/>
    </source>
</evidence>
<dbReference type="FunCoup" id="A0A0D2APP4">
    <property type="interactions" value="1162"/>
</dbReference>
<protein>
    <recommendedName>
        <fullName evidence="2">leucine--tRNA ligase</fullName>
        <ecNumber evidence="2">6.1.1.4</ecNumber>
    </recommendedName>
    <alternativeName>
        <fullName evidence="8">Leucyl-tRNA synthetase</fullName>
    </alternativeName>
</protein>
<evidence type="ECO:0000256" key="6">
    <source>
        <dbReference type="ARBA" id="ARBA00022917"/>
    </source>
</evidence>
<evidence type="ECO:0000313" key="16">
    <source>
        <dbReference type="Proteomes" id="UP000053259"/>
    </source>
</evidence>
<dbReference type="SUPFAM" id="SSF47323">
    <property type="entry name" value="Anticodon-binding domain of a subclass of class I aminoacyl-tRNA synthetases"/>
    <property type="match status" value="1"/>
</dbReference>
<gene>
    <name evidence="15" type="ORF">PV09_07420</name>
</gene>
<dbReference type="InterPro" id="IPR014729">
    <property type="entry name" value="Rossmann-like_a/b/a_fold"/>
</dbReference>
<evidence type="ECO:0000256" key="3">
    <source>
        <dbReference type="ARBA" id="ARBA00022598"/>
    </source>
</evidence>
<evidence type="ECO:0000313" key="15">
    <source>
        <dbReference type="EMBL" id="KIW01134.1"/>
    </source>
</evidence>
<feature type="domain" description="Methionyl/Valyl/Leucyl/Isoleucyl-tRNA synthetase anticodon-binding" evidence="13">
    <location>
        <begin position="847"/>
        <end position="949"/>
    </location>
</feature>
<sequence>MAPNEPVPDSTLKIENTEKRDTLVEIEKKYQKKWQDDRVFEADAPTFDEFPIDITNHELHSKVPKFFGTMAYPYTNGLPHLGHGYTMSKIEFQARASRHLGKRTLFPQGFHVTGMPIKAAADKIKNEVAMFGKNFENAPKEDDEADDTPVPAPTQNVPKTDVTKFKNTKRGKAALKGAGARYQFQTMLSMGVPIDEIHKFADSVEWVKHFPQLWRRDMTALGCSIDWRRQFCTTDLNPYYNSFVEWQMRKLKASNLIQFGKRYTVYSPKDGQACLDHDRSQGEGVNPQEYLALKCQVAEWSETAKAVVEDKLPQDAKVYLVAATLRPETMYGQSNLFVSPQITYGIFKGKNEEYYLITKRAARNMAYQSIFENFGEVKEVFAISGKDVIGTQVHAPLSHLGKVYVVPMDTIKENKGTGVVTSVPSDSPDDFVMNRDLAKKPDFYGIQQHWVPTEHLPIIESPTHGNLIAKSVVEKAKIASPKDTAALALAKEEAYKEGFYKGKMLVGECAGKPVQEAKEIIRKQLIDSGDGFPYSEPDGLVISRSGDECVSALLDQWFLAYGDACPQWREKVIGHVKNEDGEGFNAYSSETANSIERTLGWMNQWAVTRQFGLGTKLPWDKSQLVESLSDSTIYMSYYTIAHYLHSDIFGSKPGLANIPPSSMSDEFWDYVFDLSDKAPENIPKQSLDEMRRSFKFWYPLDVRISGKDLLNNHLIFMLYIHQAIWGEKPEYLPRGIRANGHALMNGEKMSKSTGNFLTLEKAIEKYGADATRLAFADAGDGVEDANFEEVTANAAILKLYELRAWMKQVTNDARILKEGESFESVKASEKIHQTDVIQRDGEKNFHDKIFENELNILYAESVKQFSLTNYKAALKSGFWDFTGARDAYRVATGATGGMHRSCILRYIEMQTLLLAAITPHFSEYIWLEVLGKKETITFARYETVPAPDESLTAAMLYSRMVQGNIGSTEGAMLKKLGKGKGVQYDPKSDKKLTLYIASSYPKWQDELIALVTESLDGLTLDVKKIMPKIDKKNKKAMPFIMSLKQSIEKSGSTEVLDRKLAFNEVDVLKHILPSLKATVYKCKEIEIVEIDPNASELPPAAQSAVPGNPGIDFANV</sequence>
<dbReference type="GO" id="GO:0006429">
    <property type="term" value="P:leucyl-tRNA aminoacylation"/>
    <property type="evidence" value="ECO:0007669"/>
    <property type="project" value="InterPro"/>
</dbReference>
<evidence type="ECO:0000259" key="14">
    <source>
        <dbReference type="Pfam" id="PF09334"/>
    </source>
</evidence>
<dbReference type="EMBL" id="KN847557">
    <property type="protein sequence ID" value="KIW01134.1"/>
    <property type="molecule type" value="Genomic_DNA"/>
</dbReference>
<proteinExistence type="inferred from homology"/>
<dbReference type="PANTHER" id="PTHR45794:SF1">
    <property type="entry name" value="LEUCINE--TRNA LIGASE, CYTOPLASMIC"/>
    <property type="match status" value="1"/>
</dbReference>
<evidence type="ECO:0000256" key="1">
    <source>
        <dbReference type="ARBA" id="ARBA00005594"/>
    </source>
</evidence>
<dbReference type="Pfam" id="PF00133">
    <property type="entry name" value="tRNA-synt_1"/>
    <property type="match status" value="1"/>
</dbReference>
<keyword evidence="7 10" id="KW-0030">Aminoacyl-tRNA synthetase</keyword>
<dbReference type="InterPro" id="IPR004493">
    <property type="entry name" value="Leu-tRNA-synth_Ia_arc/euk"/>
</dbReference>
<dbReference type="Proteomes" id="UP000053259">
    <property type="component" value="Unassembled WGS sequence"/>
</dbReference>
<dbReference type="InParanoid" id="A0A0D2APP4"/>
<dbReference type="InterPro" id="IPR013155">
    <property type="entry name" value="M/V/L/I-tRNA-synth_anticd-bd"/>
</dbReference>
<dbReference type="InterPro" id="IPR009080">
    <property type="entry name" value="tRNAsynth_Ia_anticodon-bd"/>
</dbReference>
<dbReference type="InterPro" id="IPR001412">
    <property type="entry name" value="aa-tRNA-synth_I_CS"/>
</dbReference>